<organism evidence="2 3">
    <name type="scientific">Polycladomyces zharkentensis</name>
    <dbReference type="NCBI Taxonomy" id="2807616"/>
    <lineage>
        <taxon>Bacteria</taxon>
        <taxon>Bacillati</taxon>
        <taxon>Bacillota</taxon>
        <taxon>Bacilli</taxon>
        <taxon>Bacillales</taxon>
        <taxon>Thermoactinomycetaceae</taxon>
        <taxon>Polycladomyces</taxon>
    </lineage>
</organism>
<keyword evidence="3" id="KW-1185">Reference proteome</keyword>
<dbReference type="RefSeq" id="WP_205494971.1">
    <property type="nucleotide sequence ID" value="NZ_JAFHAP010000008.1"/>
</dbReference>
<gene>
    <name evidence="2" type="ORF">JQC72_09170</name>
</gene>
<feature type="transmembrane region" description="Helical" evidence="1">
    <location>
        <begin position="10"/>
        <end position="28"/>
    </location>
</feature>
<accession>A0ABS2WJH3</accession>
<dbReference type="Proteomes" id="UP001177120">
    <property type="component" value="Unassembled WGS sequence"/>
</dbReference>
<keyword evidence="1" id="KW-1133">Transmembrane helix</keyword>
<reference evidence="2" key="1">
    <citation type="journal article" date="2024" name="Int. J. Syst. Evol. Microbiol.">
        <title>Polycladomyces zharkentensis sp. nov., a novel thermophilic cellulose- and starch-degrading member of the Bacillota from a geothermal aquifer in Kazakhstan.</title>
        <authorList>
            <person name="Mashzhan A."/>
            <person name="Kistaubayeva A."/>
            <person name="Javier-Lopez R."/>
            <person name="Bissenova U."/>
            <person name="Bissenbay A."/>
            <person name="Birkeland N.K."/>
        </authorList>
    </citation>
    <scope>NUCLEOTIDE SEQUENCE</scope>
    <source>
        <strain evidence="2">ZKZ2T</strain>
    </source>
</reference>
<evidence type="ECO:0000313" key="3">
    <source>
        <dbReference type="Proteomes" id="UP001177120"/>
    </source>
</evidence>
<keyword evidence="1" id="KW-0472">Membrane</keyword>
<protein>
    <submittedName>
        <fullName evidence="2">YIEGIA family protein</fullName>
    </submittedName>
</protein>
<sequence length="309" mass="34342">MIEKMMRLDLYTWAVIIGVMAGFVTRLLMLRTDYRHYPTYPHGHVMHLSLGLIAAGMGAVAVPALLDRNYTAITFLALAAQQFREVRNMERETMSKLDQMELVPRGSSYIEGIAMVFEGRNYLVIFSSFITSLVVVISHRWYGGVIAGLVMILVAARLRTGKVLREIAEIRLGNLRWEGANLFVDDIHLMNVGLKGDRERIERHGVGVVVRPLNDVSVVTLANLGQRQAILHDVSATLGVYRDTGDAGLVPIAKRKLEDGRLGILVLPHEKDEQKVIDAVARVPVLESAIRMPMEARHRNTASGGRGLS</sequence>
<dbReference type="InterPro" id="IPR025918">
    <property type="entry name" value="YIEGIA"/>
</dbReference>
<proteinExistence type="predicted"/>
<dbReference type="EMBL" id="JAFHAP010000008">
    <property type="protein sequence ID" value="MBN2909697.1"/>
    <property type="molecule type" value="Genomic_DNA"/>
</dbReference>
<keyword evidence="1" id="KW-0812">Transmembrane</keyword>
<feature type="transmembrane region" description="Helical" evidence="1">
    <location>
        <begin position="48"/>
        <end position="66"/>
    </location>
</feature>
<evidence type="ECO:0000256" key="1">
    <source>
        <dbReference type="SAM" id="Phobius"/>
    </source>
</evidence>
<dbReference type="Pfam" id="PF14045">
    <property type="entry name" value="YIEGIA"/>
    <property type="match status" value="1"/>
</dbReference>
<evidence type="ECO:0000313" key="2">
    <source>
        <dbReference type="EMBL" id="MBN2909697.1"/>
    </source>
</evidence>
<name>A0ABS2WJH3_9BACL</name>
<comment type="caution">
    <text evidence="2">The sequence shown here is derived from an EMBL/GenBank/DDBJ whole genome shotgun (WGS) entry which is preliminary data.</text>
</comment>
<feature type="transmembrane region" description="Helical" evidence="1">
    <location>
        <begin position="119"/>
        <end position="135"/>
    </location>
</feature>